<feature type="domain" description="CAAX prenyl protease 2/Lysostaphin resistance protein A-like" evidence="2">
    <location>
        <begin position="130"/>
        <end position="220"/>
    </location>
</feature>
<dbReference type="EMBL" id="CP022112">
    <property type="protein sequence ID" value="ASG23696.1"/>
    <property type="molecule type" value="Genomic_DNA"/>
</dbReference>
<evidence type="ECO:0000313" key="4">
    <source>
        <dbReference type="Proteomes" id="UP000197153"/>
    </source>
</evidence>
<keyword evidence="3" id="KW-0378">Hydrolase</keyword>
<keyword evidence="3" id="KW-0482">Metalloprotease</keyword>
<feature type="transmembrane region" description="Helical" evidence="1">
    <location>
        <begin position="160"/>
        <end position="177"/>
    </location>
</feature>
<feature type="transmembrane region" description="Helical" evidence="1">
    <location>
        <begin position="24"/>
        <end position="44"/>
    </location>
</feature>
<feature type="transmembrane region" description="Helical" evidence="1">
    <location>
        <begin position="208"/>
        <end position="229"/>
    </location>
</feature>
<dbReference type="Proteomes" id="UP000197153">
    <property type="component" value="Chromosome 3"/>
</dbReference>
<dbReference type="GO" id="GO:0006508">
    <property type="term" value="P:proteolysis"/>
    <property type="evidence" value="ECO:0007669"/>
    <property type="project" value="UniProtKB-KW"/>
</dbReference>
<keyword evidence="1" id="KW-0812">Transmembrane</keyword>
<sequence length="283" mass="30146">MMEHTLALAAPRSRFGTRLMAHPLVRILVGTLLTFAPVPLVMILATKLVDKPYRVVWPQLLAAVLVWFGYGFYVRRIEKRSVTELALPQAPRELGLGLLLGGAMVTAVFALLALLGVYRVDGVNGVSLALFLPLAELVLVALAEEAVFRGIVFGVTERAWGSRAALAISALLFGLVHLPNDGISVLAVAAACAFGLLQSAIYMKTRRLWLCIGSHVAWNYSVGQVFSVPVSGHAVTSGLVRGDLAGAPWLTGGAFGVEGSLVSLVVITLAALAWLRLAFKRPA</sequence>
<dbReference type="GO" id="GO:0004175">
    <property type="term" value="F:endopeptidase activity"/>
    <property type="evidence" value="ECO:0007669"/>
    <property type="project" value="UniProtKB-ARBA"/>
</dbReference>
<keyword evidence="1" id="KW-1133">Transmembrane helix</keyword>
<dbReference type="KEGG" id="nao:Y958_22145"/>
<feature type="transmembrane region" description="Helical" evidence="1">
    <location>
        <begin position="56"/>
        <end position="73"/>
    </location>
</feature>
<feature type="transmembrane region" description="Helical" evidence="1">
    <location>
        <begin position="183"/>
        <end position="201"/>
    </location>
</feature>
<protein>
    <submittedName>
        <fullName evidence="3">CPBP family intramembrane metalloprotease</fullName>
    </submittedName>
</protein>
<dbReference type="InterPro" id="IPR003675">
    <property type="entry name" value="Rce1/LyrA-like_dom"/>
</dbReference>
<evidence type="ECO:0000256" key="1">
    <source>
        <dbReference type="SAM" id="Phobius"/>
    </source>
</evidence>
<keyword evidence="1" id="KW-0472">Membrane</keyword>
<dbReference type="PANTHER" id="PTHR39430">
    <property type="entry name" value="MEMBRANE-ASSOCIATED PROTEASE-RELATED"/>
    <property type="match status" value="1"/>
</dbReference>
<gene>
    <name evidence="3" type="ORF">Y958_22145</name>
</gene>
<proteinExistence type="predicted"/>
<dbReference type="PANTHER" id="PTHR39430:SF1">
    <property type="entry name" value="PROTEASE"/>
    <property type="match status" value="1"/>
</dbReference>
<dbReference type="RefSeq" id="WP_088874172.1">
    <property type="nucleotide sequence ID" value="NZ_CP022112.1"/>
</dbReference>
<organism evidence="3 4">
    <name type="scientific">Nitrospirillum viridazoti CBAmc</name>
    <dbReference type="NCBI Taxonomy" id="1441467"/>
    <lineage>
        <taxon>Bacteria</taxon>
        <taxon>Pseudomonadati</taxon>
        <taxon>Pseudomonadota</taxon>
        <taxon>Alphaproteobacteria</taxon>
        <taxon>Rhodospirillales</taxon>
        <taxon>Azospirillaceae</taxon>
        <taxon>Nitrospirillum</taxon>
        <taxon>Nitrospirillum viridazoti</taxon>
    </lineage>
</organism>
<keyword evidence="4" id="KW-1185">Reference proteome</keyword>
<dbReference type="Pfam" id="PF02517">
    <property type="entry name" value="Rce1-like"/>
    <property type="match status" value="1"/>
</dbReference>
<name>A0A248JYV5_9PROT</name>
<feature type="transmembrane region" description="Helical" evidence="1">
    <location>
        <begin position="130"/>
        <end position="148"/>
    </location>
</feature>
<accession>A0A248JYV5</accession>
<dbReference type="GO" id="GO:0008237">
    <property type="term" value="F:metallopeptidase activity"/>
    <property type="evidence" value="ECO:0007669"/>
    <property type="project" value="UniProtKB-KW"/>
</dbReference>
<evidence type="ECO:0000313" key="3">
    <source>
        <dbReference type="EMBL" id="ASG23696.1"/>
    </source>
</evidence>
<feature type="transmembrane region" description="Helical" evidence="1">
    <location>
        <begin position="249"/>
        <end position="275"/>
    </location>
</feature>
<feature type="transmembrane region" description="Helical" evidence="1">
    <location>
        <begin position="94"/>
        <end position="118"/>
    </location>
</feature>
<dbReference type="GO" id="GO:0080120">
    <property type="term" value="P:CAAX-box protein maturation"/>
    <property type="evidence" value="ECO:0007669"/>
    <property type="project" value="UniProtKB-ARBA"/>
</dbReference>
<keyword evidence="3" id="KW-0645">Protease</keyword>
<evidence type="ECO:0000259" key="2">
    <source>
        <dbReference type="Pfam" id="PF02517"/>
    </source>
</evidence>
<reference evidence="3 4" key="1">
    <citation type="submission" date="2017-06" db="EMBL/GenBank/DDBJ databases">
        <title>Complete genome sequence of Nitrospirillum amazonense strain CBAmC, an endophytic nitrogen-fixing and plant growth-promoting bacterium, isolated from sugarcane.</title>
        <authorList>
            <person name="Schwab S."/>
            <person name="dos Santos Teixeira K.R."/>
            <person name="Simoes Araujo J.L."/>
            <person name="Soares Vidal M."/>
            <person name="Borges de Freitas H.R."/>
            <person name="Rivello Crivelaro A.L."/>
            <person name="Bueno de Camargo Nunes A."/>
            <person name="dos Santos C.M."/>
            <person name="Palmeira da Silva Rosa D."/>
            <person name="da Silva Padilha D."/>
            <person name="da Silva E."/>
            <person name="Araujo Terra L."/>
            <person name="Soares Mendes V."/>
            <person name="Farinelli L."/>
            <person name="Magalhaes Cruz L."/>
            <person name="Baldani J.I."/>
        </authorList>
    </citation>
    <scope>NUCLEOTIDE SEQUENCE [LARGE SCALE GENOMIC DNA]</scope>
    <source>
        <strain evidence="3 4">CBAmC</strain>
    </source>
</reference>
<dbReference type="AlphaFoldDB" id="A0A248JYV5"/>